<gene>
    <name evidence="2" type="ORF">ENO77_03470</name>
</gene>
<protein>
    <submittedName>
        <fullName evidence="2">Uncharacterized protein</fullName>
    </submittedName>
</protein>
<dbReference type="AlphaFoldDB" id="A0A7C2V9N0"/>
<name>A0A7C2V9N0_9CREN</name>
<organism evidence="2">
    <name type="scientific">Ignisphaera aggregans</name>
    <dbReference type="NCBI Taxonomy" id="334771"/>
    <lineage>
        <taxon>Archaea</taxon>
        <taxon>Thermoproteota</taxon>
        <taxon>Thermoprotei</taxon>
        <taxon>Desulfurococcales</taxon>
        <taxon>Desulfurococcaceae</taxon>
        <taxon>Ignisphaera</taxon>
    </lineage>
</organism>
<keyword evidence="1" id="KW-0472">Membrane</keyword>
<reference evidence="2" key="1">
    <citation type="journal article" date="2020" name="mSystems">
        <title>Genome- and Community-Level Interaction Insights into Carbon Utilization and Element Cycling Functions of Hydrothermarchaeota in Hydrothermal Sediment.</title>
        <authorList>
            <person name="Zhou Z."/>
            <person name="Liu Y."/>
            <person name="Xu W."/>
            <person name="Pan J."/>
            <person name="Luo Z.H."/>
            <person name="Li M."/>
        </authorList>
    </citation>
    <scope>NUCLEOTIDE SEQUENCE [LARGE SCALE GENOMIC DNA]</scope>
    <source>
        <strain evidence="2">SpSt-16</strain>
    </source>
</reference>
<evidence type="ECO:0000256" key="1">
    <source>
        <dbReference type="SAM" id="Phobius"/>
    </source>
</evidence>
<feature type="transmembrane region" description="Helical" evidence="1">
    <location>
        <begin position="57"/>
        <end position="78"/>
    </location>
</feature>
<evidence type="ECO:0000313" key="2">
    <source>
        <dbReference type="EMBL" id="HEW53206.1"/>
    </source>
</evidence>
<sequence>MTSQKRRRCLIAVPKDKLRSISMANTLDIVSFILTLASFALAIPLLFTVTTIEEKTIALGFLIIPISAVLMPLGYSILLTLQIFTSSEIICEDHVEDREEYDR</sequence>
<proteinExistence type="predicted"/>
<dbReference type="EMBL" id="DSGT01000009">
    <property type="protein sequence ID" value="HEW53206.1"/>
    <property type="molecule type" value="Genomic_DNA"/>
</dbReference>
<keyword evidence="1" id="KW-0812">Transmembrane</keyword>
<keyword evidence="1" id="KW-1133">Transmembrane helix</keyword>
<feature type="transmembrane region" description="Helical" evidence="1">
    <location>
        <begin position="21"/>
        <end position="45"/>
    </location>
</feature>
<accession>A0A7C2V9N0</accession>
<comment type="caution">
    <text evidence="2">The sequence shown here is derived from an EMBL/GenBank/DDBJ whole genome shotgun (WGS) entry which is preliminary data.</text>
</comment>